<organism evidence="2 3">
    <name type="scientific">Dissostichus eleginoides</name>
    <name type="common">Patagonian toothfish</name>
    <name type="synonym">Dissostichus amissus</name>
    <dbReference type="NCBI Taxonomy" id="100907"/>
    <lineage>
        <taxon>Eukaryota</taxon>
        <taxon>Metazoa</taxon>
        <taxon>Chordata</taxon>
        <taxon>Craniata</taxon>
        <taxon>Vertebrata</taxon>
        <taxon>Euteleostomi</taxon>
        <taxon>Actinopterygii</taxon>
        <taxon>Neopterygii</taxon>
        <taxon>Teleostei</taxon>
        <taxon>Neoteleostei</taxon>
        <taxon>Acanthomorphata</taxon>
        <taxon>Eupercaria</taxon>
        <taxon>Perciformes</taxon>
        <taxon>Notothenioidei</taxon>
        <taxon>Nototheniidae</taxon>
        <taxon>Dissostichus</taxon>
    </lineage>
</organism>
<protein>
    <submittedName>
        <fullName evidence="2">LIM domain and actin-binding protein 1</fullName>
    </submittedName>
</protein>
<evidence type="ECO:0000313" key="3">
    <source>
        <dbReference type="Proteomes" id="UP001228049"/>
    </source>
</evidence>
<dbReference type="EMBL" id="JASDAP010000005">
    <property type="protein sequence ID" value="KAK1903154.1"/>
    <property type="molecule type" value="Genomic_DNA"/>
</dbReference>
<dbReference type="AlphaFoldDB" id="A0AAD9FIK4"/>
<name>A0AAD9FIK4_DISEL</name>
<gene>
    <name evidence="2" type="ORF">KUDE01_006111</name>
</gene>
<feature type="region of interest" description="Disordered" evidence="1">
    <location>
        <begin position="1"/>
        <end position="146"/>
    </location>
</feature>
<feature type="compositionally biased region" description="Acidic residues" evidence="1">
    <location>
        <begin position="102"/>
        <end position="117"/>
    </location>
</feature>
<keyword evidence="3" id="KW-1185">Reference proteome</keyword>
<feature type="compositionally biased region" description="Low complexity" evidence="1">
    <location>
        <begin position="76"/>
        <end position="85"/>
    </location>
</feature>
<reference evidence="2" key="1">
    <citation type="submission" date="2023-04" db="EMBL/GenBank/DDBJ databases">
        <title>Chromosome-level genome of Chaenocephalus aceratus.</title>
        <authorList>
            <person name="Park H."/>
        </authorList>
    </citation>
    <scope>NUCLEOTIDE SEQUENCE</scope>
    <source>
        <strain evidence="2">DE</strain>
        <tissue evidence="2">Muscle</tissue>
    </source>
</reference>
<dbReference type="Proteomes" id="UP001228049">
    <property type="component" value="Unassembled WGS sequence"/>
</dbReference>
<accession>A0AAD9FIK4</accession>
<proteinExistence type="predicted"/>
<comment type="caution">
    <text evidence="2">The sequence shown here is derived from an EMBL/GenBank/DDBJ whole genome shotgun (WGS) entry which is preliminary data.</text>
</comment>
<evidence type="ECO:0000313" key="2">
    <source>
        <dbReference type="EMBL" id="KAK1903154.1"/>
    </source>
</evidence>
<feature type="compositionally biased region" description="Basic and acidic residues" evidence="1">
    <location>
        <begin position="123"/>
        <end position="139"/>
    </location>
</feature>
<sequence length="146" mass="15307">MPGMTGAKVVHSGMRPPEVKNVVVKKGNKTAEKTEGKVDKGPEKKDNKEEKAGEKKNTDGEASKGGNREDLKHGAEPPAAGAAAAVNLGMGNGDGEEKQTGEEEEPASDEPIEEEEGSLLGHSSDEVLRRERPHGENGDGRQNGTG</sequence>
<feature type="compositionally biased region" description="Basic and acidic residues" evidence="1">
    <location>
        <begin position="29"/>
        <end position="75"/>
    </location>
</feature>
<evidence type="ECO:0000256" key="1">
    <source>
        <dbReference type="SAM" id="MobiDB-lite"/>
    </source>
</evidence>